<name>A0A9P6E0W4_9AGAM</name>
<feature type="region of interest" description="Disordered" evidence="1">
    <location>
        <begin position="253"/>
        <end position="279"/>
    </location>
</feature>
<gene>
    <name evidence="2" type="ORF">BS47DRAFT_292597</name>
</gene>
<organism evidence="2 3">
    <name type="scientific">Hydnum rufescens UP504</name>
    <dbReference type="NCBI Taxonomy" id="1448309"/>
    <lineage>
        <taxon>Eukaryota</taxon>
        <taxon>Fungi</taxon>
        <taxon>Dikarya</taxon>
        <taxon>Basidiomycota</taxon>
        <taxon>Agaricomycotina</taxon>
        <taxon>Agaricomycetes</taxon>
        <taxon>Cantharellales</taxon>
        <taxon>Hydnaceae</taxon>
        <taxon>Hydnum</taxon>
    </lineage>
</organism>
<evidence type="ECO:0008006" key="4">
    <source>
        <dbReference type="Google" id="ProtNLM"/>
    </source>
</evidence>
<comment type="caution">
    <text evidence="2">The sequence shown here is derived from an EMBL/GenBank/DDBJ whole genome shotgun (WGS) entry which is preliminary data.</text>
</comment>
<reference evidence="2" key="1">
    <citation type="journal article" date="2020" name="Nat. Commun.">
        <title>Large-scale genome sequencing of mycorrhizal fungi provides insights into the early evolution of symbiotic traits.</title>
        <authorList>
            <person name="Miyauchi S."/>
            <person name="Kiss E."/>
            <person name="Kuo A."/>
            <person name="Drula E."/>
            <person name="Kohler A."/>
            <person name="Sanchez-Garcia M."/>
            <person name="Morin E."/>
            <person name="Andreopoulos B."/>
            <person name="Barry K.W."/>
            <person name="Bonito G."/>
            <person name="Buee M."/>
            <person name="Carver A."/>
            <person name="Chen C."/>
            <person name="Cichocki N."/>
            <person name="Clum A."/>
            <person name="Culley D."/>
            <person name="Crous P.W."/>
            <person name="Fauchery L."/>
            <person name="Girlanda M."/>
            <person name="Hayes R.D."/>
            <person name="Keri Z."/>
            <person name="LaButti K."/>
            <person name="Lipzen A."/>
            <person name="Lombard V."/>
            <person name="Magnuson J."/>
            <person name="Maillard F."/>
            <person name="Murat C."/>
            <person name="Nolan M."/>
            <person name="Ohm R.A."/>
            <person name="Pangilinan J."/>
            <person name="Pereira M.F."/>
            <person name="Perotto S."/>
            <person name="Peter M."/>
            <person name="Pfister S."/>
            <person name="Riley R."/>
            <person name="Sitrit Y."/>
            <person name="Stielow J.B."/>
            <person name="Szollosi G."/>
            <person name="Zifcakova L."/>
            <person name="Stursova M."/>
            <person name="Spatafora J.W."/>
            <person name="Tedersoo L."/>
            <person name="Vaario L.M."/>
            <person name="Yamada A."/>
            <person name="Yan M."/>
            <person name="Wang P."/>
            <person name="Xu J."/>
            <person name="Bruns T."/>
            <person name="Baldrian P."/>
            <person name="Vilgalys R."/>
            <person name="Dunand C."/>
            <person name="Henrissat B."/>
            <person name="Grigoriev I.V."/>
            <person name="Hibbett D."/>
            <person name="Nagy L.G."/>
            <person name="Martin F.M."/>
        </authorList>
    </citation>
    <scope>NUCLEOTIDE SEQUENCE</scope>
    <source>
        <strain evidence="2">UP504</strain>
    </source>
</reference>
<evidence type="ECO:0000313" key="2">
    <source>
        <dbReference type="EMBL" id="KAF9518348.1"/>
    </source>
</evidence>
<evidence type="ECO:0000313" key="3">
    <source>
        <dbReference type="Proteomes" id="UP000886523"/>
    </source>
</evidence>
<proteinExistence type="predicted"/>
<accession>A0A9P6E0W4</accession>
<keyword evidence="3" id="KW-1185">Reference proteome</keyword>
<evidence type="ECO:0000256" key="1">
    <source>
        <dbReference type="SAM" id="MobiDB-lite"/>
    </source>
</evidence>
<dbReference type="Proteomes" id="UP000886523">
    <property type="component" value="Unassembled WGS sequence"/>
</dbReference>
<sequence>MKNTGEHLFPSVPLEEFSEWARTGDIASTQIVRVEHWKYRSSLAFWHEFVLVKISGTSRDISLPRFVTSGKLDATFRTLMHNGLAVRFDRRVLGDFAEFVTSDDEAAIASSGDLIQTVIFPATDEGSDDDSLERSPYLRPCLRDIVFFFGMFTDNAPGYHLLSRNCYTFAWCIIGLLHDIFRVDIIIERGPRRLWRSTQTQKLLRPARLTPKLLNNEAFAMAGYVHHHLLKLQATLAPGSEYTERLIAESVPQNEDDEYHRRLKKRYRPEGESKVTALD</sequence>
<dbReference type="OrthoDB" id="10309085at2759"/>
<dbReference type="AlphaFoldDB" id="A0A9P6E0W4"/>
<protein>
    <recommendedName>
        <fullName evidence="4">PPPDE domain-containing protein</fullName>
    </recommendedName>
</protein>
<dbReference type="EMBL" id="MU128925">
    <property type="protein sequence ID" value="KAF9518348.1"/>
    <property type="molecule type" value="Genomic_DNA"/>
</dbReference>